<dbReference type="GO" id="GO:0004803">
    <property type="term" value="F:transposase activity"/>
    <property type="evidence" value="ECO:0007669"/>
    <property type="project" value="InterPro"/>
</dbReference>
<evidence type="ECO:0000313" key="2">
    <source>
        <dbReference type="Proteomes" id="UP000825701"/>
    </source>
</evidence>
<dbReference type="KEGG" id="cmet:K6K41_02200"/>
<dbReference type="Proteomes" id="UP000825701">
    <property type="component" value="Chromosome"/>
</dbReference>
<keyword evidence="2" id="KW-1185">Reference proteome</keyword>
<dbReference type="Pfam" id="PF01527">
    <property type="entry name" value="HTH_Tnp_1"/>
    <property type="match status" value="1"/>
</dbReference>
<dbReference type="InterPro" id="IPR002514">
    <property type="entry name" value="Transposase_8"/>
</dbReference>
<dbReference type="EMBL" id="CP081869">
    <property type="protein sequence ID" value="QZO00563.1"/>
    <property type="molecule type" value="Genomic_DNA"/>
</dbReference>
<evidence type="ECO:0000313" key="1">
    <source>
        <dbReference type="EMBL" id="QZO00563.1"/>
    </source>
</evidence>
<dbReference type="GO" id="GO:0006313">
    <property type="term" value="P:DNA transposition"/>
    <property type="evidence" value="ECO:0007669"/>
    <property type="project" value="InterPro"/>
</dbReference>
<dbReference type="AlphaFoldDB" id="A0A9E6R9A3"/>
<reference evidence="1" key="1">
    <citation type="submission" date="2021-08" db="EMBL/GenBank/DDBJ databases">
        <authorList>
            <person name="Zhang H."/>
            <person name="Xu M."/>
            <person name="Yu Z."/>
            <person name="Yang L."/>
            <person name="Cai Y."/>
        </authorList>
    </citation>
    <scope>NUCLEOTIDE SEQUENCE</scope>
    <source>
        <strain evidence="1">CHL1</strain>
    </source>
</reference>
<proteinExistence type="predicted"/>
<sequence length="56" mass="6239">MRAVSRRHGLTPPQLFAWRRTYRAEAEKAASFVPVVVTAEPEYRPGQGLVGCGVRL</sequence>
<organism evidence="1 2">
    <name type="scientific">Chenggangzhangella methanolivorans</name>
    <dbReference type="NCBI Taxonomy" id="1437009"/>
    <lineage>
        <taxon>Bacteria</taxon>
        <taxon>Pseudomonadati</taxon>
        <taxon>Pseudomonadota</taxon>
        <taxon>Alphaproteobacteria</taxon>
        <taxon>Hyphomicrobiales</taxon>
        <taxon>Methylopilaceae</taxon>
        <taxon>Chenggangzhangella</taxon>
    </lineage>
</organism>
<protein>
    <submittedName>
        <fullName evidence="1">Transposase</fullName>
    </submittedName>
</protein>
<gene>
    <name evidence="1" type="ORF">K6K41_02200</name>
</gene>
<name>A0A9E6R9A3_9HYPH</name>
<accession>A0A9E6R9A3</accession>
<dbReference type="GO" id="GO:0003677">
    <property type="term" value="F:DNA binding"/>
    <property type="evidence" value="ECO:0007669"/>
    <property type="project" value="InterPro"/>
</dbReference>